<dbReference type="Proteomes" id="UP000070533">
    <property type="component" value="Unassembled WGS sequence"/>
</dbReference>
<dbReference type="STRING" id="28128.HMPREF3226_00933"/>
<proteinExistence type="predicted"/>
<evidence type="ECO:0000313" key="2">
    <source>
        <dbReference type="EMBL" id="KXA40888.1"/>
    </source>
</evidence>
<dbReference type="AlphaFoldDB" id="A0A133QDG7"/>
<dbReference type="RefSeq" id="WP_060940433.1">
    <property type="nucleotide sequence ID" value="NZ_KQ957214.1"/>
</dbReference>
<comment type="caution">
    <text evidence="2">The sequence shown here is derived from an EMBL/GenBank/DDBJ whole genome shotgun (WGS) entry which is preliminary data.</text>
</comment>
<dbReference type="OrthoDB" id="9799278at2"/>
<evidence type="ECO:0000259" key="1">
    <source>
        <dbReference type="Pfam" id="PF04230"/>
    </source>
</evidence>
<name>A0A133QDG7_9BACT</name>
<dbReference type="Pfam" id="PF04230">
    <property type="entry name" value="PS_pyruv_trans"/>
    <property type="match status" value="1"/>
</dbReference>
<dbReference type="EMBL" id="LRQG01000056">
    <property type="protein sequence ID" value="KXA40888.1"/>
    <property type="molecule type" value="Genomic_DNA"/>
</dbReference>
<sequence length="364" mass="41615">MIKLGILTFHSAHNYGATLQAYGLQEFLRSLGHEVCIIDYRPAYITKDYLRDSCKYWLSRNPKMCLKRLINYVRYAGVRHARWENFNKFIENKLSLYPYSPGMDFHEFDAVFIGSDQVWSPYHTGGQYDEIFFGVGFKCKAISYAPSCSQSSLTEEQKERLTVLLGNLTSISVREHGFKRLLTPLTTQNISVVVDPSLLAGKKAYDKIAASIQRKKPYIVVYEIKPHKQVYDMACEIANQLNAEVVELTNGVRNFHREGMVEAASPEEFLGYIKNASCVITTSFHGTAFSLLFHTPFYVVRQGNDADLRMESLLDFLNLRNRLIKMRDSPVFTAVDMDNADVALQALRETSQNFIIENLSELFS</sequence>
<gene>
    <name evidence="2" type="ORF">HMPREF3226_00933</name>
</gene>
<feature type="domain" description="Polysaccharide pyruvyl transferase" evidence="1">
    <location>
        <begin position="14"/>
        <end position="301"/>
    </location>
</feature>
<dbReference type="InterPro" id="IPR007345">
    <property type="entry name" value="Polysacch_pyruvyl_Trfase"/>
</dbReference>
<accession>A0A133QDG7</accession>
<keyword evidence="3" id="KW-1185">Reference proteome</keyword>
<dbReference type="PATRIC" id="fig|28128.5.peg.934"/>
<organism evidence="2 3">
    <name type="scientific">Prevotella corporis</name>
    <dbReference type="NCBI Taxonomy" id="28128"/>
    <lineage>
        <taxon>Bacteria</taxon>
        <taxon>Pseudomonadati</taxon>
        <taxon>Bacteroidota</taxon>
        <taxon>Bacteroidia</taxon>
        <taxon>Bacteroidales</taxon>
        <taxon>Prevotellaceae</taxon>
        <taxon>Prevotella</taxon>
    </lineage>
</organism>
<protein>
    <recommendedName>
        <fullName evidence="1">Polysaccharide pyruvyl transferase domain-containing protein</fullName>
    </recommendedName>
</protein>
<reference evidence="3" key="1">
    <citation type="submission" date="2016-01" db="EMBL/GenBank/DDBJ databases">
        <authorList>
            <person name="Mitreva M."/>
            <person name="Pepin K.H."/>
            <person name="Mihindukulasuriya K.A."/>
            <person name="Fulton R."/>
            <person name="Fronick C."/>
            <person name="O'Laughlin M."/>
            <person name="Miner T."/>
            <person name="Herter B."/>
            <person name="Rosa B.A."/>
            <person name="Cordes M."/>
            <person name="Tomlinson C."/>
            <person name="Wollam A."/>
            <person name="Palsikar V.B."/>
            <person name="Mardis E.R."/>
            <person name="Wilson R.K."/>
        </authorList>
    </citation>
    <scope>NUCLEOTIDE SEQUENCE [LARGE SCALE GENOMIC DNA]</scope>
    <source>
        <strain evidence="3">MJR7716</strain>
    </source>
</reference>
<evidence type="ECO:0000313" key="3">
    <source>
        <dbReference type="Proteomes" id="UP000070533"/>
    </source>
</evidence>